<accession>A0A1M4ZY58</accession>
<name>A0A1M4ZY58_9BACT</name>
<gene>
    <name evidence="2" type="ORF">SAMN05443144_106171</name>
</gene>
<dbReference type="InterPro" id="IPR000014">
    <property type="entry name" value="PAS"/>
</dbReference>
<dbReference type="Gene3D" id="3.30.450.20">
    <property type="entry name" value="PAS domain"/>
    <property type="match status" value="1"/>
</dbReference>
<feature type="domain" description="PAS" evidence="1">
    <location>
        <begin position="11"/>
        <end position="61"/>
    </location>
</feature>
<dbReference type="STRING" id="1194090.SAMN05443144_106171"/>
<dbReference type="NCBIfam" id="TIGR00229">
    <property type="entry name" value="sensory_box"/>
    <property type="match status" value="1"/>
</dbReference>
<reference evidence="2 3" key="1">
    <citation type="submission" date="2016-11" db="EMBL/GenBank/DDBJ databases">
        <authorList>
            <person name="Jaros S."/>
            <person name="Januszkiewicz K."/>
            <person name="Wedrychowicz H."/>
        </authorList>
    </citation>
    <scope>NUCLEOTIDE SEQUENCE [LARGE SCALE GENOMIC DNA]</scope>
    <source>
        <strain evidence="2 3">DSM 21986</strain>
    </source>
</reference>
<dbReference type="EMBL" id="FQUS01000006">
    <property type="protein sequence ID" value="SHF22931.1"/>
    <property type="molecule type" value="Genomic_DNA"/>
</dbReference>
<dbReference type="Proteomes" id="UP000184041">
    <property type="component" value="Unassembled WGS sequence"/>
</dbReference>
<proteinExistence type="predicted"/>
<dbReference type="AlphaFoldDB" id="A0A1M4ZY58"/>
<sequence>MRGQIMEIRNFDQFFRDNPIPIWVYDPEDYSIQKVNQAMADSHGYSREEMLSFTLFSDFPGAPEGEHILVLTGE</sequence>
<dbReference type="InterPro" id="IPR035965">
    <property type="entry name" value="PAS-like_dom_sf"/>
</dbReference>
<evidence type="ECO:0000313" key="2">
    <source>
        <dbReference type="EMBL" id="SHF22931.1"/>
    </source>
</evidence>
<dbReference type="OrthoDB" id="6231665at2"/>
<keyword evidence="3" id="KW-1185">Reference proteome</keyword>
<protein>
    <submittedName>
        <fullName evidence="2">PAS domain S-box-containing protein</fullName>
    </submittedName>
</protein>
<organism evidence="2 3">
    <name type="scientific">Fodinibius roseus</name>
    <dbReference type="NCBI Taxonomy" id="1194090"/>
    <lineage>
        <taxon>Bacteria</taxon>
        <taxon>Pseudomonadati</taxon>
        <taxon>Balneolota</taxon>
        <taxon>Balneolia</taxon>
        <taxon>Balneolales</taxon>
        <taxon>Balneolaceae</taxon>
        <taxon>Fodinibius</taxon>
    </lineage>
</organism>
<evidence type="ECO:0000259" key="1">
    <source>
        <dbReference type="Pfam" id="PF13188"/>
    </source>
</evidence>
<dbReference type="SUPFAM" id="SSF55785">
    <property type="entry name" value="PYP-like sensor domain (PAS domain)"/>
    <property type="match status" value="1"/>
</dbReference>
<evidence type="ECO:0000313" key="3">
    <source>
        <dbReference type="Proteomes" id="UP000184041"/>
    </source>
</evidence>
<dbReference type="Pfam" id="PF13188">
    <property type="entry name" value="PAS_8"/>
    <property type="match status" value="1"/>
</dbReference>